<comment type="caution">
    <text evidence="1">The sequence shown here is derived from an EMBL/GenBank/DDBJ whole genome shotgun (WGS) entry which is preliminary data.</text>
</comment>
<accession>A0A1R0GYJ2</accession>
<reference evidence="1 2" key="1">
    <citation type="journal article" date="2016" name="Mol. Biol. Evol.">
        <title>Genome-Wide Survey of Gut Fungi (Harpellales) Reveals the First Horizontally Transferred Ubiquitin Gene from a Mosquito Host.</title>
        <authorList>
            <person name="Wang Y."/>
            <person name="White M.M."/>
            <person name="Kvist S."/>
            <person name="Moncalvo J.M."/>
        </authorList>
    </citation>
    <scope>NUCLEOTIDE SEQUENCE [LARGE SCALE GENOMIC DNA]</scope>
    <source>
        <strain evidence="1 2">ALG-7-W6</strain>
    </source>
</reference>
<evidence type="ECO:0000313" key="2">
    <source>
        <dbReference type="Proteomes" id="UP000187455"/>
    </source>
</evidence>
<dbReference type="AlphaFoldDB" id="A0A1R0GYJ2"/>
<gene>
    <name evidence="1" type="ORF">AYI68_g3980</name>
</gene>
<dbReference type="Proteomes" id="UP000187455">
    <property type="component" value="Unassembled WGS sequence"/>
</dbReference>
<name>A0A1R0GYJ2_9FUNG</name>
<protein>
    <submittedName>
        <fullName evidence="1">Uncharacterized protein</fullName>
    </submittedName>
</protein>
<organism evidence="1 2">
    <name type="scientific">Smittium mucronatum</name>
    <dbReference type="NCBI Taxonomy" id="133383"/>
    <lineage>
        <taxon>Eukaryota</taxon>
        <taxon>Fungi</taxon>
        <taxon>Fungi incertae sedis</taxon>
        <taxon>Zoopagomycota</taxon>
        <taxon>Kickxellomycotina</taxon>
        <taxon>Harpellomycetes</taxon>
        <taxon>Harpellales</taxon>
        <taxon>Legeriomycetaceae</taxon>
        <taxon>Smittium</taxon>
    </lineage>
</organism>
<proteinExistence type="predicted"/>
<keyword evidence="2" id="KW-1185">Reference proteome</keyword>
<evidence type="ECO:0000313" key="1">
    <source>
        <dbReference type="EMBL" id="OLY81908.1"/>
    </source>
</evidence>
<sequence length="77" mass="8483">MEIKMEEGAKKDQHITLNTPTQIVASDPVKRLKAKNTFIESYQNDEIAAHKAQISLPAPITEATTRNTIVSFSSGVQ</sequence>
<dbReference type="EMBL" id="LSSL01002085">
    <property type="protein sequence ID" value="OLY81908.1"/>
    <property type="molecule type" value="Genomic_DNA"/>
</dbReference>